<sequence>MSSGEKPLNPPTQAGEAEAGDGKGGGHVQANAARSVVCVVTNETNMDLSRNSESLAHGIWSTNMYPPEIIPAGTTAQFEAESQGFMTGCEGQVNYEVDGATTVTFYFDNPYIGDNGYKTWMDGPDSDSYNTQYSGGSGNNATVTYRIKQN</sequence>
<dbReference type="Proteomes" id="UP001273166">
    <property type="component" value="Unassembled WGS sequence"/>
</dbReference>
<evidence type="ECO:0000256" key="2">
    <source>
        <dbReference type="SAM" id="MobiDB-lite"/>
    </source>
</evidence>
<protein>
    <recommendedName>
        <fullName evidence="5">Crystal protein ET79</fullName>
    </recommendedName>
</protein>
<comment type="caution">
    <text evidence="3">The sequence shown here is derived from an EMBL/GenBank/DDBJ whole genome shotgun (WGS) entry which is preliminary data.</text>
</comment>
<reference evidence="3" key="2">
    <citation type="submission" date="2023-06" db="EMBL/GenBank/DDBJ databases">
        <authorList>
            <consortium name="Lawrence Berkeley National Laboratory"/>
            <person name="Mondo S.J."/>
            <person name="Hensen N."/>
            <person name="Bonometti L."/>
            <person name="Westerberg I."/>
            <person name="Brannstrom I.O."/>
            <person name="Guillou S."/>
            <person name="Cros-Aarteil S."/>
            <person name="Calhoun S."/>
            <person name="Haridas S."/>
            <person name="Kuo A."/>
            <person name="Pangilinan J."/>
            <person name="Riley R."/>
            <person name="Labutti K."/>
            <person name="Andreopoulos B."/>
            <person name="Lipzen A."/>
            <person name="Chen C."/>
            <person name="Yanf M."/>
            <person name="Daum C."/>
            <person name="Ng V."/>
            <person name="Clum A."/>
            <person name="Steindorff A."/>
            <person name="Ohm R."/>
            <person name="Martin F."/>
            <person name="Silar P."/>
            <person name="Natvig D."/>
            <person name="Lalanne C."/>
            <person name="Gautier V."/>
            <person name="Ament-Velasquez S.L."/>
            <person name="Kruys A."/>
            <person name="Hutchinson M.I."/>
            <person name="Powell A.J."/>
            <person name="Barry K."/>
            <person name="Miller A.N."/>
            <person name="Grigoriev I.V."/>
            <person name="Debuchy R."/>
            <person name="Gladieux P."/>
            <person name="Thoren M.H."/>
            <person name="Johannesson H."/>
        </authorList>
    </citation>
    <scope>NUCLEOTIDE SEQUENCE</scope>
    <source>
        <strain evidence="3">CBS 333.67</strain>
    </source>
</reference>
<dbReference type="GO" id="GO:0019836">
    <property type="term" value="P:symbiont-mediated hemolysis of host erythrocyte"/>
    <property type="evidence" value="ECO:0007669"/>
    <property type="project" value="InterPro"/>
</dbReference>
<dbReference type="RefSeq" id="XP_062727283.1">
    <property type="nucleotide sequence ID" value="XM_062871308.1"/>
</dbReference>
<proteinExistence type="inferred from homology"/>
<organism evidence="3 4">
    <name type="scientific">Chaetomium strumarium</name>
    <dbReference type="NCBI Taxonomy" id="1170767"/>
    <lineage>
        <taxon>Eukaryota</taxon>
        <taxon>Fungi</taxon>
        <taxon>Dikarya</taxon>
        <taxon>Ascomycota</taxon>
        <taxon>Pezizomycotina</taxon>
        <taxon>Sordariomycetes</taxon>
        <taxon>Sordariomycetidae</taxon>
        <taxon>Sordariales</taxon>
        <taxon>Chaetomiaceae</taxon>
        <taxon>Chaetomium</taxon>
    </lineage>
</organism>
<name>A0AAJ0H462_9PEZI</name>
<evidence type="ECO:0008006" key="5">
    <source>
        <dbReference type="Google" id="ProtNLM"/>
    </source>
</evidence>
<evidence type="ECO:0000313" key="4">
    <source>
        <dbReference type="Proteomes" id="UP001273166"/>
    </source>
</evidence>
<accession>A0AAJ0H462</accession>
<keyword evidence="4" id="KW-1185">Reference proteome</keyword>
<dbReference type="AlphaFoldDB" id="A0AAJ0H462"/>
<evidence type="ECO:0000256" key="1">
    <source>
        <dbReference type="ARBA" id="ARBA00010795"/>
    </source>
</evidence>
<feature type="region of interest" description="Disordered" evidence="2">
    <location>
        <begin position="1"/>
        <end position="28"/>
    </location>
</feature>
<dbReference type="Gene3D" id="2.60.270.50">
    <property type="match status" value="1"/>
</dbReference>
<dbReference type="Pfam" id="PF06355">
    <property type="entry name" value="Aegerolysin"/>
    <property type="match status" value="1"/>
</dbReference>
<dbReference type="EMBL" id="JAUDZG010000001">
    <property type="protein sequence ID" value="KAK3311503.1"/>
    <property type="molecule type" value="Genomic_DNA"/>
</dbReference>
<comment type="similarity">
    <text evidence="1">Belongs to the aegerolysin family.</text>
</comment>
<evidence type="ECO:0000313" key="3">
    <source>
        <dbReference type="EMBL" id="KAK3311503.1"/>
    </source>
</evidence>
<dbReference type="GeneID" id="87890137"/>
<dbReference type="InterPro" id="IPR009413">
    <property type="entry name" value="Aegerolysin-typ"/>
</dbReference>
<gene>
    <name evidence="3" type="ORF">B0T15DRAFT_78165</name>
</gene>
<reference evidence="3" key="1">
    <citation type="journal article" date="2023" name="Mol. Phylogenet. Evol.">
        <title>Genome-scale phylogeny and comparative genomics of the fungal order Sordariales.</title>
        <authorList>
            <person name="Hensen N."/>
            <person name="Bonometti L."/>
            <person name="Westerberg I."/>
            <person name="Brannstrom I.O."/>
            <person name="Guillou S."/>
            <person name="Cros-Aarteil S."/>
            <person name="Calhoun S."/>
            <person name="Haridas S."/>
            <person name="Kuo A."/>
            <person name="Mondo S."/>
            <person name="Pangilinan J."/>
            <person name="Riley R."/>
            <person name="LaButti K."/>
            <person name="Andreopoulos B."/>
            <person name="Lipzen A."/>
            <person name="Chen C."/>
            <person name="Yan M."/>
            <person name="Daum C."/>
            <person name="Ng V."/>
            <person name="Clum A."/>
            <person name="Steindorff A."/>
            <person name="Ohm R.A."/>
            <person name="Martin F."/>
            <person name="Silar P."/>
            <person name="Natvig D.O."/>
            <person name="Lalanne C."/>
            <person name="Gautier V."/>
            <person name="Ament-Velasquez S.L."/>
            <person name="Kruys A."/>
            <person name="Hutchinson M.I."/>
            <person name="Powell A.J."/>
            <person name="Barry K."/>
            <person name="Miller A.N."/>
            <person name="Grigoriev I.V."/>
            <person name="Debuchy R."/>
            <person name="Gladieux P."/>
            <person name="Hiltunen Thoren M."/>
            <person name="Johannesson H."/>
        </authorList>
    </citation>
    <scope>NUCLEOTIDE SEQUENCE</scope>
    <source>
        <strain evidence="3">CBS 333.67</strain>
    </source>
</reference>